<sequence length="82" mass="9374">MIARVRPYLVSFLFFLVGVYHVYTGDLLEASLYILASLAFAFNSMAAEPNLIAYKKTIVTITWSLIIVTGLLFLYLLQFKYL</sequence>
<dbReference type="Proteomes" id="UP001319080">
    <property type="component" value="Unassembled WGS sequence"/>
</dbReference>
<keyword evidence="3" id="KW-1185">Reference proteome</keyword>
<feature type="transmembrane region" description="Helical" evidence="1">
    <location>
        <begin position="7"/>
        <end position="24"/>
    </location>
</feature>
<reference evidence="2 3" key="1">
    <citation type="submission" date="2021-05" db="EMBL/GenBank/DDBJ databases">
        <title>A Polyphasic approach of four new species of the genus Ohtaekwangia: Ohtaekwangia histidinii sp. nov., Ohtaekwangia cretensis sp. nov., Ohtaekwangia indiensis sp. nov., Ohtaekwangia reichenbachii sp. nov. from diverse environment.</title>
        <authorList>
            <person name="Octaviana S."/>
        </authorList>
    </citation>
    <scope>NUCLEOTIDE SEQUENCE [LARGE SCALE GENOMIC DNA]</scope>
    <source>
        <strain evidence="2 3">PWU5</strain>
    </source>
</reference>
<keyword evidence="1" id="KW-1133">Transmembrane helix</keyword>
<gene>
    <name evidence="2" type="ORF">KK062_00945</name>
</gene>
<accession>A0AAP2DUS1</accession>
<dbReference type="AlphaFoldDB" id="A0AAP2DUS1"/>
<feature type="transmembrane region" description="Helical" evidence="1">
    <location>
        <begin position="58"/>
        <end position="77"/>
    </location>
</feature>
<name>A0AAP2DUS1_9BACT</name>
<evidence type="ECO:0000313" key="3">
    <source>
        <dbReference type="Proteomes" id="UP001319080"/>
    </source>
</evidence>
<comment type="caution">
    <text evidence="2">The sequence shown here is derived from an EMBL/GenBank/DDBJ whole genome shotgun (WGS) entry which is preliminary data.</text>
</comment>
<keyword evidence="1" id="KW-0472">Membrane</keyword>
<dbReference type="RefSeq" id="WP_254082355.1">
    <property type="nucleotide sequence ID" value="NZ_JAHESE010000001.1"/>
</dbReference>
<evidence type="ECO:0000256" key="1">
    <source>
        <dbReference type="SAM" id="Phobius"/>
    </source>
</evidence>
<keyword evidence="1" id="KW-0812">Transmembrane</keyword>
<evidence type="ECO:0000313" key="2">
    <source>
        <dbReference type="EMBL" id="MBT1706764.1"/>
    </source>
</evidence>
<organism evidence="2 3">
    <name type="scientific">Dawidia cretensis</name>
    <dbReference type="NCBI Taxonomy" id="2782350"/>
    <lineage>
        <taxon>Bacteria</taxon>
        <taxon>Pseudomonadati</taxon>
        <taxon>Bacteroidota</taxon>
        <taxon>Cytophagia</taxon>
        <taxon>Cytophagales</taxon>
        <taxon>Chryseotaleaceae</taxon>
        <taxon>Dawidia</taxon>
    </lineage>
</organism>
<feature type="transmembrane region" description="Helical" evidence="1">
    <location>
        <begin position="30"/>
        <end position="46"/>
    </location>
</feature>
<proteinExistence type="predicted"/>
<protein>
    <submittedName>
        <fullName evidence="2">Uncharacterized protein</fullName>
    </submittedName>
</protein>
<dbReference type="EMBL" id="JAHESE010000001">
    <property type="protein sequence ID" value="MBT1706764.1"/>
    <property type="molecule type" value="Genomic_DNA"/>
</dbReference>